<dbReference type="GO" id="GO:0032968">
    <property type="term" value="P:positive regulation of transcription elongation by RNA polymerase II"/>
    <property type="evidence" value="ECO:0007669"/>
    <property type="project" value="InterPro"/>
</dbReference>
<feature type="compositionally biased region" description="Acidic residues" evidence="9">
    <location>
        <begin position="304"/>
        <end position="313"/>
    </location>
</feature>
<keyword evidence="3 8" id="KW-0805">Transcription regulation</keyword>
<name>A0A9X6RKX9_HYPEX</name>
<evidence type="ECO:0000256" key="8">
    <source>
        <dbReference type="RuleBase" id="RU366044"/>
    </source>
</evidence>
<dbReference type="GO" id="GO:0001096">
    <property type="term" value="F:TFIIF-class transcription factor complex binding"/>
    <property type="evidence" value="ECO:0007669"/>
    <property type="project" value="TreeGrafter"/>
</dbReference>
<sequence length="507" mass="56172">MSQSTPQPATASAAAKTDTTKNYELRVPKGNGRKVFVSKFSNALKIDFGTWKKNAPDFAREGAGQNVARASTFVEVDAPKVGAGSEFGKDKRDEARRKKYTRRARSDDVPWIMNDVVTNRKYRGTKEGGVQDNSSYYIFTTVDGRIEAYPVSEWFNFTPVQRYNTLNEDEAEEAFEKRDKVFNYFNIMYQKRLKATNGEDGEEEEEAGAVGKASGSGTRRSGLKINDDDDDDKPGTMSDSEEERGSDDGAGAKKPKAKGKKKGKPKAPPKKKKKNQAEDNDAEPAEDSDDGDFETRELDYETSSSEDEMEDVPEQQSTQKGIDEEIEEMQDAEEDEDEEAKNETEGTKDNSNDDQLANSDSDNDEEDIDAIADSRIPSKKRVDQTDAGPSTPSDKKNNHSKNASAKGTKRKQESGGSAQPAGPSKKVKNERSPGSDGAAAVDGKLDEEALVRQYLTRKPITSKELLRKLTKRGVRTDNLQHRVGEIIKRLNPEKTTHAGKLMLHLKT</sequence>
<dbReference type="SUPFAM" id="SSF46785">
    <property type="entry name" value="Winged helix' DNA-binding domain"/>
    <property type="match status" value="1"/>
</dbReference>
<comment type="subcellular location">
    <subcellularLocation>
        <location evidence="1 8">Nucleus</location>
    </subcellularLocation>
</comment>
<dbReference type="Proteomes" id="UP000192578">
    <property type="component" value="Unassembled WGS sequence"/>
</dbReference>
<dbReference type="PANTHER" id="PTHR13011">
    <property type="entry name" value="TFIIF-ALPHA"/>
    <property type="match status" value="1"/>
</dbReference>
<evidence type="ECO:0000313" key="10">
    <source>
        <dbReference type="EMBL" id="OWA51604.1"/>
    </source>
</evidence>
<dbReference type="GO" id="GO:0016251">
    <property type="term" value="F:RNA polymerase II general transcription initiation factor activity"/>
    <property type="evidence" value="ECO:0007669"/>
    <property type="project" value="TreeGrafter"/>
</dbReference>
<reference evidence="11" key="1">
    <citation type="submission" date="2017-01" db="EMBL/GenBank/DDBJ databases">
        <title>Comparative genomics of anhydrobiosis in the tardigrade Hypsibius dujardini.</title>
        <authorList>
            <person name="Yoshida Y."/>
            <person name="Koutsovoulos G."/>
            <person name="Laetsch D."/>
            <person name="Stevens L."/>
            <person name="Kumar S."/>
            <person name="Horikawa D."/>
            <person name="Ishino K."/>
            <person name="Komine S."/>
            <person name="Tomita M."/>
            <person name="Blaxter M."/>
            <person name="Arakawa K."/>
        </authorList>
    </citation>
    <scope>NUCLEOTIDE SEQUENCE [LARGE SCALE GENOMIC DNA]</scope>
    <source>
        <strain evidence="11">Z151</strain>
    </source>
</reference>
<dbReference type="Gene3D" id="1.10.10.10">
    <property type="entry name" value="Winged helix-like DNA-binding domain superfamily/Winged helix DNA-binding domain"/>
    <property type="match status" value="1"/>
</dbReference>
<evidence type="ECO:0000256" key="3">
    <source>
        <dbReference type="ARBA" id="ARBA00023015"/>
    </source>
</evidence>
<proteinExistence type="inferred from homology"/>
<feature type="compositionally biased region" description="Basic and acidic residues" evidence="9">
    <location>
        <begin position="341"/>
        <end position="351"/>
    </location>
</feature>
<feature type="region of interest" description="Disordered" evidence="9">
    <location>
        <begin position="196"/>
        <end position="446"/>
    </location>
</feature>
<dbReference type="Pfam" id="PF05793">
    <property type="entry name" value="TFIIF_alpha"/>
    <property type="match status" value="1"/>
</dbReference>
<evidence type="ECO:0000256" key="5">
    <source>
        <dbReference type="ARBA" id="ARBA00023163"/>
    </source>
</evidence>
<dbReference type="AlphaFoldDB" id="A0A9X6RKX9"/>
<feature type="compositionally biased region" description="Low complexity" evidence="9">
    <location>
        <begin position="1"/>
        <end position="17"/>
    </location>
</feature>
<evidence type="ECO:0000256" key="1">
    <source>
        <dbReference type="ARBA" id="ARBA00004123"/>
    </source>
</evidence>
<keyword evidence="5 8" id="KW-0804">Transcription</keyword>
<keyword evidence="11" id="KW-1185">Reference proteome</keyword>
<dbReference type="InterPro" id="IPR011039">
    <property type="entry name" value="TFIIF_interaction"/>
</dbReference>
<evidence type="ECO:0000256" key="6">
    <source>
        <dbReference type="ARBA" id="ARBA00023242"/>
    </source>
</evidence>
<gene>
    <name evidence="10" type="ORF">BV898_16079</name>
</gene>
<dbReference type="OrthoDB" id="76676at2759"/>
<feature type="region of interest" description="Disordered" evidence="9">
    <location>
        <begin position="1"/>
        <end position="26"/>
    </location>
</feature>
<comment type="caution">
    <text evidence="10">The sequence shown here is derived from an EMBL/GenBank/DDBJ whole genome shotgun (WGS) entry which is preliminary data.</text>
</comment>
<dbReference type="PANTHER" id="PTHR13011:SF0">
    <property type="entry name" value="GENERAL TRANSCRIPTION FACTOR IIF SUBUNIT 1"/>
    <property type="match status" value="1"/>
</dbReference>
<dbReference type="InterPro" id="IPR008851">
    <property type="entry name" value="TFIIF-alpha"/>
</dbReference>
<dbReference type="SUPFAM" id="SSF50916">
    <property type="entry name" value="Rap30/74 interaction domains"/>
    <property type="match status" value="1"/>
</dbReference>
<dbReference type="GO" id="GO:0003677">
    <property type="term" value="F:DNA binding"/>
    <property type="evidence" value="ECO:0007669"/>
    <property type="project" value="UniProtKB-KW"/>
</dbReference>
<feature type="compositionally biased region" description="Acidic residues" evidence="9">
    <location>
        <begin position="361"/>
        <end position="370"/>
    </location>
</feature>
<evidence type="ECO:0000313" key="11">
    <source>
        <dbReference type="Proteomes" id="UP000192578"/>
    </source>
</evidence>
<protein>
    <recommendedName>
        <fullName evidence="8">Transcription initiation factor IIF subunit alpha</fullName>
    </recommendedName>
</protein>
<dbReference type="GO" id="GO:0005674">
    <property type="term" value="C:transcription factor TFIIF complex"/>
    <property type="evidence" value="ECO:0007669"/>
    <property type="project" value="TreeGrafter"/>
</dbReference>
<keyword evidence="4 8" id="KW-0238">DNA-binding</keyword>
<evidence type="ECO:0000256" key="9">
    <source>
        <dbReference type="SAM" id="MobiDB-lite"/>
    </source>
</evidence>
<dbReference type="InterPro" id="IPR036390">
    <property type="entry name" value="WH_DNA-bd_sf"/>
</dbReference>
<feature type="compositionally biased region" description="Basic residues" evidence="9">
    <location>
        <begin position="253"/>
        <end position="274"/>
    </location>
</feature>
<dbReference type="GO" id="GO:0006367">
    <property type="term" value="P:transcription initiation at RNA polymerase II promoter"/>
    <property type="evidence" value="ECO:0007669"/>
    <property type="project" value="InterPro"/>
</dbReference>
<feature type="compositionally biased region" description="Acidic residues" evidence="9">
    <location>
        <begin position="324"/>
        <end position="340"/>
    </location>
</feature>
<keyword evidence="6 8" id="KW-0539">Nucleus</keyword>
<dbReference type="EMBL" id="MTYJ01000232">
    <property type="protein sequence ID" value="OWA51604.1"/>
    <property type="molecule type" value="Genomic_DNA"/>
</dbReference>
<comment type="function">
    <text evidence="7 8">TFIIF is a general transcription initiation factor that binds to RNA polymerase II and helps to recruit it to the initiation complex in collaboration with TFIIB. It promotes transcription elongation.</text>
</comment>
<feature type="compositionally biased region" description="Acidic residues" evidence="9">
    <location>
        <begin position="278"/>
        <end position="292"/>
    </location>
</feature>
<feature type="compositionally biased region" description="Low complexity" evidence="9">
    <location>
        <begin position="208"/>
        <end position="217"/>
    </location>
</feature>
<evidence type="ECO:0000256" key="2">
    <source>
        <dbReference type="ARBA" id="ARBA00005249"/>
    </source>
</evidence>
<comment type="similarity">
    <text evidence="2 8">Belongs to the TFIIF alpha subunit family.</text>
</comment>
<dbReference type="InterPro" id="IPR036388">
    <property type="entry name" value="WH-like_DNA-bd_sf"/>
</dbReference>
<evidence type="ECO:0000256" key="4">
    <source>
        <dbReference type="ARBA" id="ARBA00023125"/>
    </source>
</evidence>
<evidence type="ECO:0000256" key="7">
    <source>
        <dbReference type="ARBA" id="ARBA00025232"/>
    </source>
</evidence>
<accession>A0A9X6RKX9</accession>
<organism evidence="10 11">
    <name type="scientific">Hypsibius exemplaris</name>
    <name type="common">Freshwater tardigrade</name>
    <dbReference type="NCBI Taxonomy" id="2072580"/>
    <lineage>
        <taxon>Eukaryota</taxon>
        <taxon>Metazoa</taxon>
        <taxon>Ecdysozoa</taxon>
        <taxon>Tardigrada</taxon>
        <taxon>Eutardigrada</taxon>
        <taxon>Parachela</taxon>
        <taxon>Hypsibioidea</taxon>
        <taxon>Hypsibiidae</taxon>
        <taxon>Hypsibius</taxon>
    </lineage>
</organism>